<dbReference type="EMBL" id="JAJGWQ010000003">
    <property type="protein sequence ID" value="MEB3782408.1"/>
    <property type="molecule type" value="Genomic_DNA"/>
</dbReference>
<dbReference type="Proteomes" id="UP001336015">
    <property type="component" value="Unassembled WGS sequence"/>
</dbReference>
<keyword evidence="3" id="KW-1185">Reference proteome</keyword>
<evidence type="ECO:0000256" key="1">
    <source>
        <dbReference type="SAM" id="MobiDB-lite"/>
    </source>
</evidence>
<comment type="caution">
    <text evidence="2">The sequence shown here is derived from an EMBL/GenBank/DDBJ whole genome shotgun (WGS) entry which is preliminary data.</text>
</comment>
<name>A0ABU6BQV7_9PSED</name>
<proteinExistence type="predicted"/>
<evidence type="ECO:0000313" key="3">
    <source>
        <dbReference type="Proteomes" id="UP001336015"/>
    </source>
</evidence>
<organism evidence="2 3">
    <name type="scientific">Pseudomonas paracarnis</name>
    <dbReference type="NCBI Taxonomy" id="2750625"/>
    <lineage>
        <taxon>Bacteria</taxon>
        <taxon>Pseudomonadati</taxon>
        <taxon>Pseudomonadota</taxon>
        <taxon>Gammaproteobacteria</taxon>
        <taxon>Pseudomonadales</taxon>
        <taxon>Pseudomonadaceae</taxon>
        <taxon>Pseudomonas</taxon>
    </lineage>
</organism>
<sequence length="270" mass="29428">MANQNAQSQNATETTQKSAKAQYDEIILTYKDHSPLAKQVGEAVITSLMSSTANPASVEVMKEISEASQRGDEDKLFELMAKLKNIKDAEKTHQKKIAELRKGTDWAEIQQAFKAEFEALTYQAALSALKAAHQAINASSQGTAGNAGKRGRKPRDPNAEPTGPKLPRVALQGVFKVKTKEGSEYTLEAGKKGNFSWNGYSTLLDDLGIPYETENHNNKDKIVFKEDGIAVNKDDATLYVRTIAAIVQGVQNGLYEGATVTEVKPEPEKA</sequence>
<accession>A0ABU6BQV7</accession>
<reference evidence="2 3" key="1">
    <citation type="journal article" date="2023" name="Int J Dairy Technol">
        <title>Genome based analysis of Pseudomonas paracarnis RQ057, a strain responsible for blue discoloration spoilage in processed cheese.</title>
        <authorList>
            <person name="Rodrigues Rd.S."/>
            <person name="Machado S.G."/>
            <person name="de Carvalho A.F."/>
            <person name="Nero L.A."/>
        </authorList>
    </citation>
    <scope>NUCLEOTIDE SEQUENCE [LARGE SCALE GENOMIC DNA]</scope>
    <source>
        <strain evidence="2 3">RQ057</strain>
    </source>
</reference>
<gene>
    <name evidence="2" type="ORF">LLW09_07545</name>
</gene>
<protein>
    <submittedName>
        <fullName evidence="2">Uncharacterized protein</fullName>
    </submittedName>
</protein>
<dbReference type="RefSeq" id="WP_280045415.1">
    <property type="nucleotide sequence ID" value="NZ_JAJGWQ010000003.1"/>
</dbReference>
<evidence type="ECO:0000313" key="2">
    <source>
        <dbReference type="EMBL" id="MEB3782408.1"/>
    </source>
</evidence>
<feature type="region of interest" description="Disordered" evidence="1">
    <location>
        <begin position="138"/>
        <end position="166"/>
    </location>
</feature>